<dbReference type="GO" id="GO:0030288">
    <property type="term" value="C:outer membrane-bounded periplasmic space"/>
    <property type="evidence" value="ECO:0007669"/>
    <property type="project" value="InterPro"/>
</dbReference>
<evidence type="ECO:0000313" key="6">
    <source>
        <dbReference type="EMBL" id="MDI2098927.1"/>
    </source>
</evidence>
<dbReference type="CDD" id="cd13603">
    <property type="entry name" value="PBP2_TRAP_Siap_TeaA_like"/>
    <property type="match status" value="1"/>
</dbReference>
<keyword evidence="4 5" id="KW-0732">Signal</keyword>
<dbReference type="Gene3D" id="3.40.190.170">
    <property type="entry name" value="Bacterial extracellular solute-binding protein, family 7"/>
    <property type="match status" value="1"/>
</dbReference>
<gene>
    <name evidence="6" type="ORF">QF206_08125</name>
</gene>
<dbReference type="InterPro" id="IPR038404">
    <property type="entry name" value="TRAP_DctP_sf"/>
</dbReference>
<name>A0AAW6TCY3_9MICO</name>
<dbReference type="InterPro" id="IPR018389">
    <property type="entry name" value="DctP_fam"/>
</dbReference>
<reference evidence="6 7" key="1">
    <citation type="submission" date="2023-04" db="EMBL/GenBank/DDBJ databases">
        <title>Klugiella caeni sp. nov. isolated from the sludge of biochemical tank.</title>
        <authorList>
            <person name="Geng K."/>
        </authorList>
    </citation>
    <scope>NUCLEOTIDE SEQUENCE [LARGE SCALE GENOMIC DNA]</scope>
    <source>
        <strain evidence="6 7">YN-L-19</strain>
    </source>
</reference>
<protein>
    <submittedName>
        <fullName evidence="6">TRAP transporter substrate-binding protein</fullName>
    </submittedName>
</protein>
<proteinExistence type="inferred from homology"/>
<dbReference type="PANTHER" id="PTHR33376:SF4">
    <property type="entry name" value="SIALIC ACID-BINDING PERIPLASMIC PROTEIN SIAP"/>
    <property type="match status" value="1"/>
</dbReference>
<keyword evidence="7" id="KW-1185">Reference proteome</keyword>
<comment type="caution">
    <text evidence="6">The sequence shown here is derived from an EMBL/GenBank/DDBJ whole genome shotgun (WGS) entry which is preliminary data.</text>
</comment>
<comment type="subcellular location">
    <subcellularLocation>
        <location evidence="1">Cell envelope</location>
    </subcellularLocation>
</comment>
<dbReference type="PANTHER" id="PTHR33376">
    <property type="match status" value="1"/>
</dbReference>
<dbReference type="AlphaFoldDB" id="A0AAW6TCY3"/>
<dbReference type="Pfam" id="PF03480">
    <property type="entry name" value="DctP"/>
    <property type="match status" value="1"/>
</dbReference>
<organism evidence="6 7">
    <name type="scientific">Ruicaihuangia caeni</name>
    <dbReference type="NCBI Taxonomy" id="3042517"/>
    <lineage>
        <taxon>Bacteria</taxon>
        <taxon>Bacillati</taxon>
        <taxon>Actinomycetota</taxon>
        <taxon>Actinomycetes</taxon>
        <taxon>Micrococcales</taxon>
        <taxon>Microbacteriaceae</taxon>
        <taxon>Ruicaihuangia</taxon>
    </lineage>
</organism>
<dbReference type="EMBL" id="JASATX010000003">
    <property type="protein sequence ID" value="MDI2098927.1"/>
    <property type="molecule type" value="Genomic_DNA"/>
</dbReference>
<evidence type="ECO:0000256" key="3">
    <source>
        <dbReference type="ARBA" id="ARBA00022448"/>
    </source>
</evidence>
<evidence type="ECO:0000313" key="7">
    <source>
        <dbReference type="Proteomes" id="UP001321506"/>
    </source>
</evidence>
<dbReference type="NCBIfam" id="NF037995">
    <property type="entry name" value="TRAP_S1"/>
    <property type="match status" value="1"/>
</dbReference>
<dbReference type="RefSeq" id="WP_281488717.1">
    <property type="nucleotide sequence ID" value="NZ_JASATX010000003.1"/>
</dbReference>
<feature type="signal peptide" evidence="5">
    <location>
        <begin position="1"/>
        <end position="20"/>
    </location>
</feature>
<accession>A0AAW6TCY3</accession>
<dbReference type="Proteomes" id="UP001321506">
    <property type="component" value="Unassembled WGS sequence"/>
</dbReference>
<evidence type="ECO:0000256" key="2">
    <source>
        <dbReference type="ARBA" id="ARBA00009023"/>
    </source>
</evidence>
<sequence length="348" mass="37900">MKKTVIALGLASALALTGCAASEGGKSDGDSGDAPSFDIRVAHQIAPDTPLQEGALKFKELVEERSDGRITVSVYPSAQLGNELDTIAQVQADSLEVALVSPAVMSNVAPNAAVWSMPYLIDGDSEEEQYENLKKVAQIDEVEQMTEDMAAEYGMRAVDWTWWYGNRHITNSVRPIESVDDLKGMKLRTPDAPIHFLAIEDLGASPSPMAFSELYLALQTGAVDGQENPFSTIESGKFFEVQKYLAVTGHLTQGEVALFSEAFWQRLSDEDRELIETAIKDAGEHQSQLALEENAAALERLESEHGMTVTRPDLKSIREATKGSAEKWAAANSGFSIDIYNAIIESQK</sequence>
<comment type="similarity">
    <text evidence="2">Belongs to the bacterial solute-binding protein 7 family.</text>
</comment>
<dbReference type="GO" id="GO:0055085">
    <property type="term" value="P:transmembrane transport"/>
    <property type="evidence" value="ECO:0007669"/>
    <property type="project" value="InterPro"/>
</dbReference>
<feature type="chain" id="PRO_5043611039" evidence="5">
    <location>
        <begin position="21"/>
        <end position="348"/>
    </location>
</feature>
<keyword evidence="3" id="KW-0813">Transport</keyword>
<evidence type="ECO:0000256" key="4">
    <source>
        <dbReference type="ARBA" id="ARBA00022729"/>
    </source>
</evidence>
<dbReference type="PROSITE" id="PS51257">
    <property type="entry name" value="PROKAR_LIPOPROTEIN"/>
    <property type="match status" value="1"/>
</dbReference>
<dbReference type="PIRSF" id="PIRSF006470">
    <property type="entry name" value="DctB"/>
    <property type="match status" value="1"/>
</dbReference>
<dbReference type="InterPro" id="IPR004682">
    <property type="entry name" value="TRAP_DctP"/>
</dbReference>
<evidence type="ECO:0000256" key="5">
    <source>
        <dbReference type="SAM" id="SignalP"/>
    </source>
</evidence>
<evidence type="ECO:0000256" key="1">
    <source>
        <dbReference type="ARBA" id="ARBA00004196"/>
    </source>
</evidence>
<dbReference type="NCBIfam" id="TIGR00787">
    <property type="entry name" value="dctP"/>
    <property type="match status" value="1"/>
</dbReference>